<feature type="transmembrane region" description="Helical" evidence="1">
    <location>
        <begin position="53"/>
        <end position="75"/>
    </location>
</feature>
<organism evidence="2 3">
    <name type="scientific">Sinomonas humi</name>
    <dbReference type="NCBI Taxonomy" id="1338436"/>
    <lineage>
        <taxon>Bacteria</taxon>
        <taxon>Bacillati</taxon>
        <taxon>Actinomycetota</taxon>
        <taxon>Actinomycetes</taxon>
        <taxon>Micrococcales</taxon>
        <taxon>Micrococcaceae</taxon>
        <taxon>Sinomonas</taxon>
    </lineage>
</organism>
<dbReference type="EMBL" id="JTDL01000089">
    <property type="protein sequence ID" value="KHL03927.1"/>
    <property type="molecule type" value="Genomic_DNA"/>
</dbReference>
<dbReference type="STRING" id="1338436.LK10_07675"/>
<proteinExistence type="predicted"/>
<evidence type="ECO:0000256" key="1">
    <source>
        <dbReference type="SAM" id="Phobius"/>
    </source>
</evidence>
<name>A0A0B2APP5_9MICC</name>
<sequence length="84" mass="9826">MKEHVMTFRLRDAKTPGTIGGRACTYLACVGGVWSAQWLLWFLTRETTPQPDLFSLMLLAIVFLFWFFMPQRYWFRPGAPPKKP</sequence>
<evidence type="ECO:0000313" key="2">
    <source>
        <dbReference type="EMBL" id="KHL03927.1"/>
    </source>
</evidence>
<keyword evidence="3" id="KW-1185">Reference proteome</keyword>
<dbReference type="AlphaFoldDB" id="A0A0B2APP5"/>
<comment type="caution">
    <text evidence="2">The sequence shown here is derived from an EMBL/GenBank/DDBJ whole genome shotgun (WGS) entry which is preliminary data.</text>
</comment>
<keyword evidence="1" id="KW-0472">Membrane</keyword>
<gene>
    <name evidence="2" type="ORF">LK10_07675</name>
</gene>
<feature type="transmembrane region" description="Helical" evidence="1">
    <location>
        <begin position="21"/>
        <end position="41"/>
    </location>
</feature>
<accession>A0A0B2APP5</accession>
<keyword evidence="1" id="KW-0812">Transmembrane</keyword>
<keyword evidence="1" id="KW-1133">Transmembrane helix</keyword>
<protein>
    <submittedName>
        <fullName evidence="2">Uncharacterized protein</fullName>
    </submittedName>
</protein>
<dbReference type="Proteomes" id="UP000030982">
    <property type="component" value="Unassembled WGS sequence"/>
</dbReference>
<reference evidence="2 3" key="1">
    <citation type="submission" date="2014-09" db="EMBL/GenBank/DDBJ databases">
        <title>Genome sequence of Sinomonas sp. MUSC 117.</title>
        <authorList>
            <person name="Lee L.-H."/>
        </authorList>
    </citation>
    <scope>NUCLEOTIDE SEQUENCE [LARGE SCALE GENOMIC DNA]</scope>
    <source>
        <strain evidence="2 3">MUSC 117</strain>
    </source>
</reference>
<evidence type="ECO:0000313" key="3">
    <source>
        <dbReference type="Proteomes" id="UP000030982"/>
    </source>
</evidence>